<dbReference type="Gene3D" id="2.40.50.100">
    <property type="match status" value="1"/>
</dbReference>
<dbReference type="FunFam" id="2.40.50.100:FF:000003">
    <property type="entry name" value="Acetyl-CoA carboxylase biotin carboxyl carrier protein"/>
    <property type="match status" value="1"/>
</dbReference>
<organism evidence="3 4">
    <name type="scientific">Roseivirga pacifica</name>
    <dbReference type="NCBI Taxonomy" id="1267423"/>
    <lineage>
        <taxon>Bacteria</taxon>
        <taxon>Pseudomonadati</taxon>
        <taxon>Bacteroidota</taxon>
        <taxon>Cytophagia</taxon>
        <taxon>Cytophagales</taxon>
        <taxon>Roseivirgaceae</taxon>
        <taxon>Roseivirga</taxon>
    </lineage>
</organism>
<feature type="domain" description="Lipoyl-binding" evidence="2">
    <location>
        <begin position="84"/>
        <end position="165"/>
    </location>
</feature>
<evidence type="ECO:0000259" key="2">
    <source>
        <dbReference type="PROSITE" id="PS50968"/>
    </source>
</evidence>
<gene>
    <name evidence="3" type="ORF">SAMN05216290_1553</name>
</gene>
<dbReference type="EMBL" id="FOIR01000001">
    <property type="protein sequence ID" value="SEW06587.1"/>
    <property type="molecule type" value="Genomic_DNA"/>
</dbReference>
<dbReference type="PROSITE" id="PS50968">
    <property type="entry name" value="BIOTINYL_LIPOYL"/>
    <property type="match status" value="1"/>
</dbReference>
<dbReference type="PANTHER" id="PTHR45266">
    <property type="entry name" value="OXALOACETATE DECARBOXYLASE ALPHA CHAIN"/>
    <property type="match status" value="1"/>
</dbReference>
<protein>
    <submittedName>
        <fullName evidence="3">Biotin carboxyl carrier protein</fullName>
    </submittedName>
</protein>
<dbReference type="OrthoDB" id="9812676at2"/>
<dbReference type="InterPro" id="IPR011053">
    <property type="entry name" value="Single_hybrid_motif"/>
</dbReference>
<name>A0A1I0NXU6_9BACT</name>
<dbReference type="AlphaFoldDB" id="A0A1I0NXU6"/>
<dbReference type="CDD" id="cd06850">
    <property type="entry name" value="biotinyl_domain"/>
    <property type="match status" value="1"/>
</dbReference>
<dbReference type="InterPro" id="IPR001882">
    <property type="entry name" value="Biotin_BS"/>
</dbReference>
<dbReference type="SUPFAM" id="SSF51230">
    <property type="entry name" value="Single hybrid motif"/>
    <property type="match status" value="1"/>
</dbReference>
<sequence>MYTSKTKDGKEATLEFSNNQLLFNGQSLDFQISKNQYGHYQFTKDGTTVKAEILEVDEAKKKFIIQVGRGRYPISLKDDTDLLLEKLGMSHLQEQTLKDIKAPMPGLILDILVEPGQEINKGDQVMILEAMKMENVLKSPGSGTISSIEVEKGQSVEKNSILIKF</sequence>
<dbReference type="RefSeq" id="WP_090257934.1">
    <property type="nucleotide sequence ID" value="NZ_FOIR01000001.1"/>
</dbReference>
<reference evidence="4" key="1">
    <citation type="submission" date="2016-10" db="EMBL/GenBank/DDBJ databases">
        <authorList>
            <person name="Varghese N."/>
            <person name="Submissions S."/>
        </authorList>
    </citation>
    <scope>NUCLEOTIDE SEQUENCE [LARGE SCALE GENOMIC DNA]</scope>
    <source>
        <strain evidence="4">CGMCC 1.12402</strain>
    </source>
</reference>
<proteinExistence type="predicted"/>
<dbReference type="STRING" id="1267423.SAMN05216290_1553"/>
<evidence type="ECO:0000256" key="1">
    <source>
        <dbReference type="ARBA" id="ARBA00023267"/>
    </source>
</evidence>
<dbReference type="InterPro" id="IPR000089">
    <property type="entry name" value="Biotin_lipoyl"/>
</dbReference>
<dbReference type="InterPro" id="IPR050709">
    <property type="entry name" value="Biotin_Carboxyl_Carrier/Decarb"/>
</dbReference>
<evidence type="ECO:0000313" key="3">
    <source>
        <dbReference type="EMBL" id="SEW06587.1"/>
    </source>
</evidence>
<evidence type="ECO:0000313" key="4">
    <source>
        <dbReference type="Proteomes" id="UP000199437"/>
    </source>
</evidence>
<dbReference type="Proteomes" id="UP000199437">
    <property type="component" value="Unassembled WGS sequence"/>
</dbReference>
<keyword evidence="1" id="KW-0092">Biotin</keyword>
<accession>A0A1I0NXU6</accession>
<keyword evidence="4" id="KW-1185">Reference proteome</keyword>
<dbReference type="GeneID" id="99986278"/>
<dbReference type="Pfam" id="PF00364">
    <property type="entry name" value="Biotin_lipoyl"/>
    <property type="match status" value="1"/>
</dbReference>
<dbReference type="PROSITE" id="PS00188">
    <property type="entry name" value="BIOTIN"/>
    <property type="match status" value="1"/>
</dbReference>
<dbReference type="PANTHER" id="PTHR45266:SF3">
    <property type="entry name" value="OXALOACETATE DECARBOXYLASE ALPHA CHAIN"/>
    <property type="match status" value="1"/>
</dbReference>